<dbReference type="AlphaFoldDB" id="A0A6A7RRT0"/>
<gene>
    <name evidence="1" type="ORF">CRU78_06225</name>
</gene>
<dbReference type="Proteomes" id="UP000342300">
    <property type="component" value="Unassembled WGS sequence"/>
</dbReference>
<organism evidence="1 2">
    <name type="scientific">Candidatus Accumulibacter phosphatis</name>
    <dbReference type="NCBI Taxonomy" id="327160"/>
    <lineage>
        <taxon>Bacteria</taxon>
        <taxon>Pseudomonadati</taxon>
        <taxon>Pseudomonadota</taxon>
        <taxon>Betaproteobacteria</taxon>
        <taxon>Candidatus Accumulibacter</taxon>
    </lineage>
</organism>
<proteinExistence type="predicted"/>
<evidence type="ECO:0000313" key="2">
    <source>
        <dbReference type="Proteomes" id="UP000342300"/>
    </source>
</evidence>
<protein>
    <submittedName>
        <fullName evidence="1">Uncharacterized protein</fullName>
    </submittedName>
</protein>
<sequence length="118" mass="13006">MWDLGEPLTGRDATARSFEGVFNRDEPRDPHTWAQFPAQPVPEWTVDPDVVGRCVSSLGKGVIPGLVAHAREMGIQLPPEFDDLNSDPPPAELFQLLRDIAFHYFPGLAATDTPAQAR</sequence>
<evidence type="ECO:0000313" key="1">
    <source>
        <dbReference type="EMBL" id="MQM30145.1"/>
    </source>
</evidence>
<dbReference type="EMBL" id="PDHS01000134">
    <property type="protein sequence ID" value="MQM30145.1"/>
    <property type="molecule type" value="Genomic_DNA"/>
</dbReference>
<accession>A0A6A7RRT0</accession>
<reference evidence="1 2" key="1">
    <citation type="submission" date="2017-09" db="EMBL/GenBank/DDBJ databases">
        <title>Metagenomic Analysis Reveals Denitrifying Candidatus Accumulibacter and Flanking Population as a Source of N2O.</title>
        <authorList>
            <person name="Gao H."/>
            <person name="Mao Y."/>
            <person name="Zhao X."/>
            <person name="Liu W.-T."/>
            <person name="Zhang T."/>
            <person name="Wells G."/>
        </authorList>
    </citation>
    <scope>NUCLEOTIDE SEQUENCE [LARGE SCALE GENOMIC DNA]</scope>
    <source>
        <strain evidence="1">CANDO_2_IC</strain>
    </source>
</reference>
<name>A0A6A7RRT0_9PROT</name>
<comment type="caution">
    <text evidence="1">The sequence shown here is derived from an EMBL/GenBank/DDBJ whole genome shotgun (WGS) entry which is preliminary data.</text>
</comment>